<name>A0ABD1HZV0_SALDI</name>
<dbReference type="AlphaFoldDB" id="A0ABD1HZV0"/>
<accession>A0ABD1HZV0</accession>
<evidence type="ECO:0000313" key="2">
    <source>
        <dbReference type="Proteomes" id="UP001567538"/>
    </source>
</evidence>
<reference evidence="1 2" key="1">
    <citation type="submission" date="2024-06" db="EMBL/GenBank/DDBJ databases">
        <title>A chromosome level genome sequence of Diviner's sage (Salvia divinorum).</title>
        <authorList>
            <person name="Ford S.A."/>
            <person name="Ro D.-K."/>
            <person name="Ness R.W."/>
            <person name="Phillips M.A."/>
        </authorList>
    </citation>
    <scope>NUCLEOTIDE SEQUENCE [LARGE SCALE GENOMIC DNA]</scope>
    <source>
        <strain evidence="1">SAF-2024a</strain>
        <tissue evidence="1">Leaf</tissue>
    </source>
</reference>
<evidence type="ECO:0000313" key="1">
    <source>
        <dbReference type="EMBL" id="KAL1560814.1"/>
    </source>
</evidence>
<keyword evidence="2" id="KW-1185">Reference proteome</keyword>
<sequence>MYSIVSSLHDKNIPMPDVEEMELQVGLKESILKASLTSSSALTDALLNSSLTSTSALTDALLNSMPIKLPKREI</sequence>
<protein>
    <submittedName>
        <fullName evidence="1">Uncharacterized protein</fullName>
    </submittedName>
</protein>
<comment type="caution">
    <text evidence="1">The sequence shown here is derived from an EMBL/GenBank/DDBJ whole genome shotgun (WGS) entry which is preliminary data.</text>
</comment>
<gene>
    <name evidence="1" type="ORF">AAHA92_10986</name>
</gene>
<dbReference type="EMBL" id="JBEAFC010000004">
    <property type="protein sequence ID" value="KAL1560814.1"/>
    <property type="molecule type" value="Genomic_DNA"/>
</dbReference>
<dbReference type="Proteomes" id="UP001567538">
    <property type="component" value="Unassembled WGS sequence"/>
</dbReference>
<organism evidence="1 2">
    <name type="scientific">Salvia divinorum</name>
    <name type="common">Maria pastora</name>
    <name type="synonym">Diviner's sage</name>
    <dbReference type="NCBI Taxonomy" id="28513"/>
    <lineage>
        <taxon>Eukaryota</taxon>
        <taxon>Viridiplantae</taxon>
        <taxon>Streptophyta</taxon>
        <taxon>Embryophyta</taxon>
        <taxon>Tracheophyta</taxon>
        <taxon>Spermatophyta</taxon>
        <taxon>Magnoliopsida</taxon>
        <taxon>eudicotyledons</taxon>
        <taxon>Gunneridae</taxon>
        <taxon>Pentapetalae</taxon>
        <taxon>asterids</taxon>
        <taxon>lamiids</taxon>
        <taxon>Lamiales</taxon>
        <taxon>Lamiaceae</taxon>
        <taxon>Nepetoideae</taxon>
        <taxon>Mentheae</taxon>
        <taxon>Salviinae</taxon>
        <taxon>Salvia</taxon>
        <taxon>Salvia subgen. Calosphace</taxon>
    </lineage>
</organism>
<proteinExistence type="predicted"/>